<dbReference type="InterPro" id="IPR015943">
    <property type="entry name" value="WD40/YVTN_repeat-like_dom_sf"/>
</dbReference>
<dbReference type="Gene3D" id="2.130.10.10">
    <property type="entry name" value="YVTN repeat-like/Quinoprotein amine dehydrogenase"/>
    <property type="match status" value="1"/>
</dbReference>
<evidence type="ECO:0000313" key="5">
    <source>
        <dbReference type="EMBL" id="KAF8431219.1"/>
    </source>
</evidence>
<evidence type="ECO:0000256" key="3">
    <source>
        <dbReference type="PROSITE-ProRule" id="PRU00221"/>
    </source>
</evidence>
<evidence type="ECO:0000313" key="6">
    <source>
        <dbReference type="Proteomes" id="UP001194468"/>
    </source>
</evidence>
<dbReference type="EMBL" id="WHUW01000052">
    <property type="protein sequence ID" value="KAF8431219.1"/>
    <property type="molecule type" value="Genomic_DNA"/>
</dbReference>
<reference evidence="5" key="2">
    <citation type="journal article" date="2020" name="Nat. Commun.">
        <title>Large-scale genome sequencing of mycorrhizal fungi provides insights into the early evolution of symbiotic traits.</title>
        <authorList>
            <person name="Miyauchi S."/>
            <person name="Kiss E."/>
            <person name="Kuo A."/>
            <person name="Drula E."/>
            <person name="Kohler A."/>
            <person name="Sanchez-Garcia M."/>
            <person name="Morin E."/>
            <person name="Andreopoulos B."/>
            <person name="Barry K.W."/>
            <person name="Bonito G."/>
            <person name="Buee M."/>
            <person name="Carver A."/>
            <person name="Chen C."/>
            <person name="Cichocki N."/>
            <person name="Clum A."/>
            <person name="Culley D."/>
            <person name="Crous P.W."/>
            <person name="Fauchery L."/>
            <person name="Girlanda M."/>
            <person name="Hayes R.D."/>
            <person name="Keri Z."/>
            <person name="LaButti K."/>
            <person name="Lipzen A."/>
            <person name="Lombard V."/>
            <person name="Magnuson J."/>
            <person name="Maillard F."/>
            <person name="Murat C."/>
            <person name="Nolan M."/>
            <person name="Ohm R.A."/>
            <person name="Pangilinan J."/>
            <person name="Pereira M.F."/>
            <person name="Perotto S."/>
            <person name="Peter M."/>
            <person name="Pfister S."/>
            <person name="Riley R."/>
            <person name="Sitrit Y."/>
            <person name="Stielow J.B."/>
            <person name="Szollosi G."/>
            <person name="Zifcakova L."/>
            <person name="Stursova M."/>
            <person name="Spatafora J.W."/>
            <person name="Tedersoo L."/>
            <person name="Vaario L.M."/>
            <person name="Yamada A."/>
            <person name="Yan M."/>
            <person name="Wang P."/>
            <person name="Xu J."/>
            <person name="Bruns T."/>
            <person name="Baldrian P."/>
            <person name="Vilgalys R."/>
            <person name="Dunand C."/>
            <person name="Henrissat B."/>
            <person name="Grigoriev I.V."/>
            <person name="Hibbett D."/>
            <person name="Nagy L.G."/>
            <person name="Martin F.M."/>
        </authorList>
    </citation>
    <scope>NUCLEOTIDE SEQUENCE</scope>
    <source>
        <strain evidence="5">BED1</strain>
    </source>
</reference>
<dbReference type="Proteomes" id="UP001194468">
    <property type="component" value="Unassembled WGS sequence"/>
</dbReference>
<organism evidence="5 6">
    <name type="scientific">Boletus edulis BED1</name>
    <dbReference type="NCBI Taxonomy" id="1328754"/>
    <lineage>
        <taxon>Eukaryota</taxon>
        <taxon>Fungi</taxon>
        <taxon>Dikarya</taxon>
        <taxon>Basidiomycota</taxon>
        <taxon>Agaricomycotina</taxon>
        <taxon>Agaricomycetes</taxon>
        <taxon>Agaricomycetidae</taxon>
        <taxon>Boletales</taxon>
        <taxon>Boletineae</taxon>
        <taxon>Boletaceae</taxon>
        <taxon>Boletoideae</taxon>
        <taxon>Boletus</taxon>
    </lineage>
</organism>
<feature type="repeat" description="WD" evidence="3">
    <location>
        <begin position="269"/>
        <end position="301"/>
    </location>
</feature>
<dbReference type="InterPro" id="IPR036322">
    <property type="entry name" value="WD40_repeat_dom_sf"/>
</dbReference>
<name>A0AAD4BIQ8_BOLED</name>
<protein>
    <submittedName>
        <fullName evidence="5">Uncharacterized protein</fullName>
    </submittedName>
</protein>
<dbReference type="AlphaFoldDB" id="A0AAD4BIQ8"/>
<evidence type="ECO:0000256" key="1">
    <source>
        <dbReference type="ARBA" id="ARBA00022574"/>
    </source>
</evidence>
<evidence type="ECO:0000256" key="4">
    <source>
        <dbReference type="SAM" id="MobiDB-lite"/>
    </source>
</evidence>
<keyword evidence="6" id="KW-1185">Reference proteome</keyword>
<feature type="region of interest" description="Disordered" evidence="4">
    <location>
        <begin position="1"/>
        <end position="68"/>
    </location>
</feature>
<comment type="caution">
    <text evidence="5">The sequence shown here is derived from an EMBL/GenBank/DDBJ whole genome shotgun (WGS) entry which is preliminary data.</text>
</comment>
<sequence length="344" mass="38280">MYPNYVYRSQRSKDRKGKKGKCGDEGDSETSISLPSYMPSCPTSPSMVPMINRRASHPDHGSSSSSQFDFVASNTAMPQQQYSLSEANGHHHGIPEYPHRLSIPNMSMGQVLLIDSPASSAEAGSFCGGPLDVQLGFPTPTNACWASTGFFLDTFAHILDSIYSASQLIHDNDNDNDNDKSMSISKDHFELSSPPFDSVAQVRFSPMNLDQLLVSSWDTTVQFYDITANEQKTKFDHRAAVLACMFGHAYSGGLDMGVRELDLAKVTYLGQHENAVRRLCARTEPHLLITGSWNQSLQFWDPCAETVRVWSHTLPKCVYHMDVVNHMLVVAMASLLFHRCMQDE</sequence>
<reference evidence="5" key="1">
    <citation type="submission" date="2019-10" db="EMBL/GenBank/DDBJ databases">
        <authorList>
            <consortium name="DOE Joint Genome Institute"/>
            <person name="Kuo A."/>
            <person name="Miyauchi S."/>
            <person name="Kiss E."/>
            <person name="Drula E."/>
            <person name="Kohler A."/>
            <person name="Sanchez-Garcia M."/>
            <person name="Andreopoulos B."/>
            <person name="Barry K.W."/>
            <person name="Bonito G."/>
            <person name="Buee M."/>
            <person name="Carver A."/>
            <person name="Chen C."/>
            <person name="Cichocki N."/>
            <person name="Clum A."/>
            <person name="Culley D."/>
            <person name="Crous P.W."/>
            <person name="Fauchery L."/>
            <person name="Girlanda M."/>
            <person name="Hayes R."/>
            <person name="Keri Z."/>
            <person name="LaButti K."/>
            <person name="Lipzen A."/>
            <person name="Lombard V."/>
            <person name="Magnuson J."/>
            <person name="Maillard F."/>
            <person name="Morin E."/>
            <person name="Murat C."/>
            <person name="Nolan M."/>
            <person name="Ohm R."/>
            <person name="Pangilinan J."/>
            <person name="Pereira M."/>
            <person name="Perotto S."/>
            <person name="Peter M."/>
            <person name="Riley R."/>
            <person name="Sitrit Y."/>
            <person name="Stielow B."/>
            <person name="Szollosi G."/>
            <person name="Zifcakova L."/>
            <person name="Stursova M."/>
            <person name="Spatafora J.W."/>
            <person name="Tedersoo L."/>
            <person name="Vaario L.-M."/>
            <person name="Yamada A."/>
            <person name="Yan M."/>
            <person name="Wang P."/>
            <person name="Xu J."/>
            <person name="Bruns T."/>
            <person name="Baldrian P."/>
            <person name="Vilgalys R."/>
            <person name="Henrissat B."/>
            <person name="Grigoriev I.V."/>
            <person name="Hibbett D."/>
            <person name="Nagy L.G."/>
            <person name="Martin F.M."/>
        </authorList>
    </citation>
    <scope>NUCLEOTIDE SEQUENCE</scope>
    <source>
        <strain evidence="5">BED1</strain>
    </source>
</reference>
<keyword evidence="1 3" id="KW-0853">WD repeat</keyword>
<gene>
    <name evidence="5" type="ORF">L210DRAFT_3633768</name>
</gene>
<dbReference type="PANTHER" id="PTHR10971">
    <property type="entry name" value="MRNA EXPORT FACTOR AND BUB3"/>
    <property type="match status" value="1"/>
</dbReference>
<proteinExistence type="predicted"/>
<accession>A0AAD4BIQ8</accession>
<dbReference type="SMART" id="SM00320">
    <property type="entry name" value="WD40"/>
    <property type="match status" value="2"/>
</dbReference>
<keyword evidence="2" id="KW-0677">Repeat</keyword>
<evidence type="ECO:0000256" key="2">
    <source>
        <dbReference type="ARBA" id="ARBA00022737"/>
    </source>
</evidence>
<dbReference type="InterPro" id="IPR001680">
    <property type="entry name" value="WD40_rpt"/>
</dbReference>
<dbReference type="PROSITE" id="PS50082">
    <property type="entry name" value="WD_REPEATS_2"/>
    <property type="match status" value="1"/>
</dbReference>
<dbReference type="SUPFAM" id="SSF50978">
    <property type="entry name" value="WD40 repeat-like"/>
    <property type="match status" value="1"/>
</dbReference>